<protein>
    <recommendedName>
        <fullName evidence="4">Rpr2-domain-containing protein</fullName>
    </recommendedName>
</protein>
<reference evidence="2 3" key="1">
    <citation type="journal article" date="2018" name="Mol. Ecol.">
        <title>The obligate alkalophilic soda-lake fungus Sodiomyces alkalinus has shifted to a protein diet.</title>
        <authorList>
            <person name="Grum-Grzhimaylo A.A."/>
            <person name="Falkoski D.L."/>
            <person name="van den Heuvel J."/>
            <person name="Valero-Jimenez C.A."/>
            <person name="Min B."/>
            <person name="Choi I.G."/>
            <person name="Lipzen A."/>
            <person name="Daum C.G."/>
            <person name="Aanen D.K."/>
            <person name="Tsang A."/>
            <person name="Henrissat B."/>
            <person name="Bilanenko E.N."/>
            <person name="de Vries R.P."/>
            <person name="van Kan J.A.L."/>
            <person name="Grigoriev I.V."/>
            <person name="Debets A.J.M."/>
        </authorList>
    </citation>
    <scope>NUCLEOTIDE SEQUENCE [LARGE SCALE GENOMIC DNA]</scope>
    <source>
        <strain evidence="2 3">F11</strain>
    </source>
</reference>
<dbReference type="STRING" id="1314773.A0A3N2Q9P8"/>
<evidence type="ECO:0000313" key="3">
    <source>
        <dbReference type="Proteomes" id="UP000272025"/>
    </source>
</evidence>
<dbReference type="GeneID" id="39582322"/>
<feature type="region of interest" description="Disordered" evidence="1">
    <location>
        <begin position="190"/>
        <end position="228"/>
    </location>
</feature>
<evidence type="ECO:0008006" key="4">
    <source>
        <dbReference type="Google" id="ProtNLM"/>
    </source>
</evidence>
<gene>
    <name evidence="2" type="ORF">SODALDRAFT_355691</name>
</gene>
<keyword evidence="3" id="KW-1185">Reference proteome</keyword>
<dbReference type="GO" id="GO:0006396">
    <property type="term" value="P:RNA processing"/>
    <property type="evidence" value="ECO:0007669"/>
    <property type="project" value="InterPro"/>
</dbReference>
<sequence>MDSLLSAHLAYLSNAAHLLRGSAPETSAYLMSRRNEVMFAHEIEQTEHQRLHVCGCCGHIMVPGQGTTLTIEAATNALRKWRKSHALQAEQRTAAAQQQTEQSNRTTRASEERGRMRQVIQCGSCHRATTVVVPKLARGAGHNGRAKGKSKGKAKSAEVVESKQTTTESLTTIAGEKPVGKSIPTTSVAARAEDGSKRSTPMTGATTTATKANANASSKKRAKQRKAGLQALLDQAQTSSRNLNSTRCLGNVLEAAGDDHPV</sequence>
<name>A0A3N2Q9P8_SODAK</name>
<dbReference type="RefSeq" id="XP_028471287.1">
    <property type="nucleotide sequence ID" value="XM_028613844.1"/>
</dbReference>
<feature type="region of interest" description="Disordered" evidence="1">
    <location>
        <begin position="89"/>
        <end position="115"/>
    </location>
</feature>
<dbReference type="Proteomes" id="UP000272025">
    <property type="component" value="Unassembled WGS sequence"/>
</dbReference>
<organism evidence="2 3">
    <name type="scientific">Sodiomyces alkalinus (strain CBS 110278 / VKM F-3762 / F11)</name>
    <name type="common">Alkaliphilic filamentous fungus</name>
    <dbReference type="NCBI Taxonomy" id="1314773"/>
    <lineage>
        <taxon>Eukaryota</taxon>
        <taxon>Fungi</taxon>
        <taxon>Dikarya</taxon>
        <taxon>Ascomycota</taxon>
        <taxon>Pezizomycotina</taxon>
        <taxon>Sordariomycetes</taxon>
        <taxon>Hypocreomycetidae</taxon>
        <taxon>Glomerellales</taxon>
        <taxon>Plectosphaerellaceae</taxon>
        <taxon>Sodiomyces</taxon>
    </lineage>
</organism>
<feature type="compositionally biased region" description="Basic residues" evidence="1">
    <location>
        <begin position="144"/>
        <end position="154"/>
    </location>
</feature>
<evidence type="ECO:0000256" key="1">
    <source>
        <dbReference type="SAM" id="MobiDB-lite"/>
    </source>
</evidence>
<proteinExistence type="predicted"/>
<evidence type="ECO:0000313" key="2">
    <source>
        <dbReference type="EMBL" id="ROT43481.1"/>
    </source>
</evidence>
<feature type="compositionally biased region" description="Low complexity" evidence="1">
    <location>
        <begin position="89"/>
        <end position="102"/>
    </location>
</feature>
<dbReference type="InterPro" id="IPR007175">
    <property type="entry name" value="Rpr2/Snm1/Rpp21"/>
</dbReference>
<dbReference type="Pfam" id="PF04032">
    <property type="entry name" value="Rpr2"/>
    <property type="match status" value="1"/>
</dbReference>
<dbReference type="OrthoDB" id="438080at2759"/>
<dbReference type="EMBL" id="ML119051">
    <property type="protein sequence ID" value="ROT43481.1"/>
    <property type="molecule type" value="Genomic_DNA"/>
</dbReference>
<feature type="region of interest" description="Disordered" evidence="1">
    <location>
        <begin position="138"/>
        <end position="169"/>
    </location>
</feature>
<accession>A0A3N2Q9P8</accession>
<feature type="compositionally biased region" description="Low complexity" evidence="1">
    <location>
        <begin position="203"/>
        <end position="217"/>
    </location>
</feature>
<dbReference type="AlphaFoldDB" id="A0A3N2Q9P8"/>